<dbReference type="EMBL" id="LAZR01032276">
    <property type="protein sequence ID" value="KKL51364.1"/>
    <property type="molecule type" value="Genomic_DNA"/>
</dbReference>
<feature type="non-terminal residue" evidence="1">
    <location>
        <position position="113"/>
    </location>
</feature>
<evidence type="ECO:0000313" key="1">
    <source>
        <dbReference type="EMBL" id="KKL51364.1"/>
    </source>
</evidence>
<comment type="caution">
    <text evidence="1">The sequence shown here is derived from an EMBL/GenBank/DDBJ whole genome shotgun (WGS) entry which is preliminary data.</text>
</comment>
<name>A0A0F9CQC1_9ZZZZ</name>
<dbReference type="Pfam" id="PF05866">
    <property type="entry name" value="RusA"/>
    <property type="match status" value="1"/>
</dbReference>
<organism evidence="1">
    <name type="scientific">marine sediment metagenome</name>
    <dbReference type="NCBI Taxonomy" id="412755"/>
    <lineage>
        <taxon>unclassified sequences</taxon>
        <taxon>metagenomes</taxon>
        <taxon>ecological metagenomes</taxon>
    </lineage>
</organism>
<dbReference type="SUPFAM" id="SSF103084">
    <property type="entry name" value="Holliday junction resolvase RusA"/>
    <property type="match status" value="1"/>
</dbReference>
<dbReference type="GO" id="GO:0000287">
    <property type="term" value="F:magnesium ion binding"/>
    <property type="evidence" value="ECO:0007669"/>
    <property type="project" value="InterPro"/>
</dbReference>
<dbReference type="GO" id="GO:0006310">
    <property type="term" value="P:DNA recombination"/>
    <property type="evidence" value="ECO:0007669"/>
    <property type="project" value="InterPro"/>
</dbReference>
<proteinExistence type="predicted"/>
<accession>A0A0F9CQC1</accession>
<gene>
    <name evidence="1" type="ORF">LCGC14_2296210</name>
</gene>
<sequence>MTDYACLVVPMPPSMNELYGTNFATRQRFNSKRYEAWIWEAGLAMNQQHPPAIKGNYTMTLSFGPRKGDVGNREKAVSDLLVKHGIVEDDSLADRIILQWDANVVGCQIEIEA</sequence>
<reference evidence="1" key="1">
    <citation type="journal article" date="2015" name="Nature">
        <title>Complex archaea that bridge the gap between prokaryotes and eukaryotes.</title>
        <authorList>
            <person name="Spang A."/>
            <person name="Saw J.H."/>
            <person name="Jorgensen S.L."/>
            <person name="Zaremba-Niedzwiedzka K."/>
            <person name="Martijn J."/>
            <person name="Lind A.E."/>
            <person name="van Eijk R."/>
            <person name="Schleper C."/>
            <person name="Guy L."/>
            <person name="Ettema T.J."/>
        </authorList>
    </citation>
    <scope>NUCLEOTIDE SEQUENCE</scope>
</reference>
<dbReference type="InterPro" id="IPR036614">
    <property type="entry name" value="RusA-like_sf"/>
</dbReference>
<dbReference type="Gene3D" id="3.30.1330.70">
    <property type="entry name" value="Holliday junction resolvase RusA"/>
    <property type="match status" value="1"/>
</dbReference>
<dbReference type="AlphaFoldDB" id="A0A0F9CQC1"/>
<dbReference type="GO" id="GO:0006281">
    <property type="term" value="P:DNA repair"/>
    <property type="evidence" value="ECO:0007669"/>
    <property type="project" value="InterPro"/>
</dbReference>
<dbReference type="InterPro" id="IPR008822">
    <property type="entry name" value="Endonuclease_RusA-like"/>
</dbReference>
<protein>
    <submittedName>
        <fullName evidence="1">Uncharacterized protein</fullName>
    </submittedName>
</protein>